<feature type="compositionally biased region" description="Low complexity" evidence="1">
    <location>
        <begin position="25"/>
        <end position="35"/>
    </location>
</feature>
<evidence type="ECO:0000313" key="4">
    <source>
        <dbReference type="Proteomes" id="UP000011996"/>
    </source>
</evidence>
<evidence type="ECO:0000256" key="2">
    <source>
        <dbReference type="SAM" id="SignalP"/>
    </source>
</evidence>
<name>M5SFZ2_9BACT</name>
<proteinExistence type="predicted"/>
<dbReference type="RefSeq" id="WP_008669561.1">
    <property type="nucleotide sequence ID" value="NZ_ANOF01000140.1"/>
</dbReference>
<sequence length="58" mass="5813">MQKIFGCHPICLTAVCAALIVSSVSPASAQSDSPVRLIDESELPTGEGLASPTPAASS</sequence>
<feature type="chain" id="PRO_5004071404" evidence="2">
    <location>
        <begin position="30"/>
        <end position="58"/>
    </location>
</feature>
<feature type="signal peptide" evidence="2">
    <location>
        <begin position="1"/>
        <end position="29"/>
    </location>
</feature>
<accession>M5SFZ2</accession>
<organism evidence="3 4">
    <name type="scientific">Rhodopirellula europaea SH398</name>
    <dbReference type="NCBI Taxonomy" id="1263868"/>
    <lineage>
        <taxon>Bacteria</taxon>
        <taxon>Pseudomonadati</taxon>
        <taxon>Planctomycetota</taxon>
        <taxon>Planctomycetia</taxon>
        <taxon>Pirellulales</taxon>
        <taxon>Pirellulaceae</taxon>
        <taxon>Rhodopirellula</taxon>
    </lineage>
</organism>
<comment type="caution">
    <text evidence="3">The sequence shown here is derived from an EMBL/GenBank/DDBJ whole genome shotgun (WGS) entry which is preliminary data.</text>
</comment>
<dbReference type="EMBL" id="ANOF01000140">
    <property type="protein sequence ID" value="EMI25104.1"/>
    <property type="molecule type" value="Genomic_DNA"/>
</dbReference>
<gene>
    <name evidence="3" type="ORF">RESH_04329</name>
</gene>
<protein>
    <submittedName>
        <fullName evidence="3">Secreted protein</fullName>
    </submittedName>
</protein>
<feature type="region of interest" description="Disordered" evidence="1">
    <location>
        <begin position="25"/>
        <end position="58"/>
    </location>
</feature>
<dbReference type="Proteomes" id="UP000011996">
    <property type="component" value="Unassembled WGS sequence"/>
</dbReference>
<keyword evidence="2" id="KW-0732">Signal</keyword>
<evidence type="ECO:0000256" key="1">
    <source>
        <dbReference type="SAM" id="MobiDB-lite"/>
    </source>
</evidence>
<dbReference type="AlphaFoldDB" id="M5SFZ2"/>
<reference evidence="3 4" key="1">
    <citation type="journal article" date="2013" name="Mar. Genomics">
        <title>Expression of sulfatases in Rhodopirellula baltica and the diversity of sulfatases in the genus Rhodopirellula.</title>
        <authorList>
            <person name="Wegner C.E."/>
            <person name="Richter-Heitmann T."/>
            <person name="Klindworth A."/>
            <person name="Klockow C."/>
            <person name="Richter M."/>
            <person name="Achstetter T."/>
            <person name="Glockner F.O."/>
            <person name="Harder J."/>
        </authorList>
    </citation>
    <scope>NUCLEOTIDE SEQUENCE [LARGE SCALE GENOMIC DNA]</scope>
    <source>
        <strain evidence="3 4">SH398</strain>
    </source>
</reference>
<dbReference type="PATRIC" id="fig|1263868.3.peg.4695"/>
<evidence type="ECO:0000313" key="3">
    <source>
        <dbReference type="EMBL" id="EMI25104.1"/>
    </source>
</evidence>